<dbReference type="AlphaFoldDB" id="A0A843TJZ1"/>
<dbReference type="Proteomes" id="UP000652761">
    <property type="component" value="Unassembled WGS sequence"/>
</dbReference>
<name>A0A843TJZ1_COLES</name>
<keyword evidence="3" id="KW-1185">Reference proteome</keyword>
<proteinExistence type="predicted"/>
<keyword evidence="1" id="KW-0472">Membrane</keyword>
<feature type="transmembrane region" description="Helical" evidence="1">
    <location>
        <begin position="505"/>
        <end position="524"/>
    </location>
</feature>
<evidence type="ECO:0000313" key="2">
    <source>
        <dbReference type="EMBL" id="MQL70536.1"/>
    </source>
</evidence>
<keyword evidence="1" id="KW-0812">Transmembrane</keyword>
<dbReference type="Pfam" id="PF12070">
    <property type="entry name" value="SCAI"/>
    <property type="match status" value="1"/>
</dbReference>
<reference evidence="2" key="1">
    <citation type="submission" date="2017-07" db="EMBL/GenBank/DDBJ databases">
        <title>Taro Niue Genome Assembly and Annotation.</title>
        <authorList>
            <person name="Atibalentja N."/>
            <person name="Keating K."/>
            <person name="Fields C.J."/>
        </authorList>
    </citation>
    <scope>NUCLEOTIDE SEQUENCE</scope>
    <source>
        <strain evidence="2">Niue_2</strain>
        <tissue evidence="2">Leaf</tissue>
    </source>
</reference>
<organism evidence="2 3">
    <name type="scientific">Colocasia esculenta</name>
    <name type="common">Wild taro</name>
    <name type="synonym">Arum esculentum</name>
    <dbReference type="NCBI Taxonomy" id="4460"/>
    <lineage>
        <taxon>Eukaryota</taxon>
        <taxon>Viridiplantae</taxon>
        <taxon>Streptophyta</taxon>
        <taxon>Embryophyta</taxon>
        <taxon>Tracheophyta</taxon>
        <taxon>Spermatophyta</taxon>
        <taxon>Magnoliopsida</taxon>
        <taxon>Liliopsida</taxon>
        <taxon>Araceae</taxon>
        <taxon>Aroideae</taxon>
        <taxon>Colocasieae</taxon>
        <taxon>Colocasia</taxon>
    </lineage>
</organism>
<evidence type="ECO:0000256" key="1">
    <source>
        <dbReference type="SAM" id="Phobius"/>
    </source>
</evidence>
<dbReference type="GO" id="GO:0003714">
    <property type="term" value="F:transcription corepressor activity"/>
    <property type="evidence" value="ECO:0007669"/>
    <property type="project" value="InterPro"/>
</dbReference>
<dbReference type="InterPro" id="IPR022709">
    <property type="entry name" value="SCAI"/>
</dbReference>
<dbReference type="OrthoDB" id="525027at2759"/>
<comment type="caution">
    <text evidence="2">The sequence shown here is derived from an EMBL/GenBank/DDBJ whole genome shotgun (WGS) entry which is preliminary data.</text>
</comment>
<dbReference type="EMBL" id="NMUH01000071">
    <property type="protein sequence ID" value="MQL70536.1"/>
    <property type="molecule type" value="Genomic_DNA"/>
</dbReference>
<keyword evidence="1" id="KW-1133">Transmembrane helix</keyword>
<protein>
    <submittedName>
        <fullName evidence="2">Uncharacterized protein</fullName>
    </submittedName>
</protein>
<sequence>GLCFPPFIHIFLLFKEHFVFFQETNFKEWRQVLQEIVRFLKADVVVANSRPLRYCLLFDSHPSSHSYIARFHPKRALRLQQALLASYHRNEVKFTEVTMDTFRMLQCLEWEPSGSFYQMHATESTENCTFSDQSGASGLIDINLAADMTDPSLPPNPRKSILYRPSISHLIAVLAAISEDISLEDVLLIYLSASGKCEQTIGFQKDNPGASSKLMNANAVSQNSHKNDKLSSHDSFVNGNPDNCSATGLCFGSRANSGLNCLYPSDLIPFTRRSLFLIIDSDNSRAFKADQSLQLVESDCYLSTIVLYGAERGEIPVLLLSPERSISQSPSSTDLTSNGSMFTYFLASPLQAFCQLVGLSDIDPETYNSSETILLAAFAQWEVVLCTSDCLSQVYAQVLPDPFLRRLIIRFTGAARAYRTVSGRRLVSGTTSVFAIDWHARTFPPLLGFFEQFRTFPPFLGFFEQSRAFMSFVDFSIYLVSFPDFLGLFNLFMTSMDIQSSINPILWLSFHIAHCILSSARFIFCRSVLFLFRLTGKGSEYLPDCLPNLPDSLSPNSSSVQSGILQVAESLGVSKHFHLSNTDEGPMHRKEL</sequence>
<dbReference type="GO" id="GO:0006351">
    <property type="term" value="P:DNA-templated transcription"/>
    <property type="evidence" value="ECO:0007669"/>
    <property type="project" value="InterPro"/>
</dbReference>
<accession>A0A843TJZ1</accession>
<gene>
    <name evidence="2" type="ORF">Taro_002830</name>
</gene>
<evidence type="ECO:0000313" key="3">
    <source>
        <dbReference type="Proteomes" id="UP000652761"/>
    </source>
</evidence>
<feature type="transmembrane region" description="Helical" evidence="1">
    <location>
        <begin position="475"/>
        <end position="493"/>
    </location>
</feature>
<dbReference type="PANTHER" id="PTHR21243">
    <property type="entry name" value="PROTEIN SCAI"/>
    <property type="match status" value="1"/>
</dbReference>
<feature type="non-terminal residue" evidence="2">
    <location>
        <position position="1"/>
    </location>
</feature>